<accession>H3H7A1</accession>
<dbReference type="EMBL" id="DS566891">
    <property type="status" value="NOT_ANNOTATED_CDS"/>
    <property type="molecule type" value="Genomic_DNA"/>
</dbReference>
<organism evidence="1 2">
    <name type="scientific">Phytophthora ramorum</name>
    <name type="common">Sudden oak death agent</name>
    <dbReference type="NCBI Taxonomy" id="164328"/>
    <lineage>
        <taxon>Eukaryota</taxon>
        <taxon>Sar</taxon>
        <taxon>Stramenopiles</taxon>
        <taxon>Oomycota</taxon>
        <taxon>Peronosporomycetes</taxon>
        <taxon>Peronosporales</taxon>
        <taxon>Peronosporaceae</taxon>
        <taxon>Phytophthora</taxon>
    </lineage>
</organism>
<dbReference type="SUPFAM" id="SSF46689">
    <property type="entry name" value="Homeodomain-like"/>
    <property type="match status" value="1"/>
</dbReference>
<evidence type="ECO:0000313" key="2">
    <source>
        <dbReference type="Proteomes" id="UP000005238"/>
    </source>
</evidence>
<dbReference type="InterPro" id="IPR009057">
    <property type="entry name" value="Homeodomain-like_sf"/>
</dbReference>
<name>H3H7A1_PHYRM</name>
<dbReference type="AlphaFoldDB" id="H3H7A1"/>
<dbReference type="eggNOG" id="ENOG502RGTQ">
    <property type="taxonomic scope" value="Eukaryota"/>
</dbReference>
<reference evidence="1" key="2">
    <citation type="submission" date="2015-06" db="UniProtKB">
        <authorList>
            <consortium name="EnsemblProtists"/>
        </authorList>
    </citation>
    <scope>IDENTIFICATION</scope>
    <source>
        <strain evidence="1">Pr102</strain>
    </source>
</reference>
<dbReference type="Proteomes" id="UP000005238">
    <property type="component" value="Unassembled WGS sequence"/>
</dbReference>
<proteinExistence type="predicted"/>
<evidence type="ECO:0008006" key="3">
    <source>
        <dbReference type="Google" id="ProtNLM"/>
    </source>
</evidence>
<dbReference type="VEuPathDB" id="FungiDB:KRP23_810"/>
<protein>
    <recommendedName>
        <fullName evidence="3">HTH psq-type domain-containing protein</fullName>
    </recommendedName>
</protein>
<dbReference type="Gene3D" id="1.10.10.10">
    <property type="entry name" value="Winged helix-like DNA-binding domain superfamily/Winged helix DNA-binding domain"/>
    <property type="match status" value="1"/>
</dbReference>
<dbReference type="InterPro" id="IPR036388">
    <property type="entry name" value="WH-like_DNA-bd_sf"/>
</dbReference>
<keyword evidence="2" id="KW-1185">Reference proteome</keyword>
<evidence type="ECO:0000313" key="1">
    <source>
        <dbReference type="EnsemblProtists" id="Phyra86605"/>
    </source>
</evidence>
<sequence>MSGTRTPRKQRAYSVREKRAAVRRIEEVGVEEVAREISCARGTVHGWWKQADKLFSFTGAATSKTLKGQGRKEMFPAVPALVTFMKDKRREEKALTTRGMMEYMWQIDAAWIDDYMVGKKSGLLALQRLVQRLAIR</sequence>
<dbReference type="STRING" id="164328.H3H7A1"/>
<dbReference type="OMA" id="WIDDYMV"/>
<reference evidence="2" key="1">
    <citation type="journal article" date="2006" name="Science">
        <title>Phytophthora genome sequences uncover evolutionary origins and mechanisms of pathogenesis.</title>
        <authorList>
            <person name="Tyler B.M."/>
            <person name="Tripathy S."/>
            <person name="Zhang X."/>
            <person name="Dehal P."/>
            <person name="Jiang R.H."/>
            <person name="Aerts A."/>
            <person name="Arredondo F.D."/>
            <person name="Baxter L."/>
            <person name="Bensasson D."/>
            <person name="Beynon J.L."/>
            <person name="Chapman J."/>
            <person name="Damasceno C.M."/>
            <person name="Dorrance A.E."/>
            <person name="Dou D."/>
            <person name="Dickerman A.W."/>
            <person name="Dubchak I.L."/>
            <person name="Garbelotto M."/>
            <person name="Gijzen M."/>
            <person name="Gordon S.G."/>
            <person name="Govers F."/>
            <person name="Grunwald N.J."/>
            <person name="Huang W."/>
            <person name="Ivors K.L."/>
            <person name="Jones R.W."/>
            <person name="Kamoun S."/>
            <person name="Krampis K."/>
            <person name="Lamour K.H."/>
            <person name="Lee M.K."/>
            <person name="McDonald W.H."/>
            <person name="Medina M."/>
            <person name="Meijer H.J."/>
            <person name="Nordberg E.K."/>
            <person name="Maclean D.J."/>
            <person name="Ospina-Giraldo M.D."/>
            <person name="Morris P.F."/>
            <person name="Phuntumart V."/>
            <person name="Putnam N.H."/>
            <person name="Rash S."/>
            <person name="Rose J.K."/>
            <person name="Sakihama Y."/>
            <person name="Salamov A.A."/>
            <person name="Savidor A."/>
            <person name="Scheuring C.F."/>
            <person name="Smith B.M."/>
            <person name="Sobral B.W."/>
            <person name="Terry A."/>
            <person name="Torto-Alalibo T.A."/>
            <person name="Win J."/>
            <person name="Xu Z."/>
            <person name="Zhang H."/>
            <person name="Grigoriev I.V."/>
            <person name="Rokhsar D.S."/>
            <person name="Boore J.L."/>
        </authorList>
    </citation>
    <scope>NUCLEOTIDE SEQUENCE [LARGE SCALE GENOMIC DNA]</scope>
    <source>
        <strain evidence="2">Pr102</strain>
    </source>
</reference>
<dbReference type="InParanoid" id="H3H7A1"/>
<dbReference type="EnsemblProtists" id="Phyra86605">
    <property type="protein sequence ID" value="Phyra86605"/>
    <property type="gene ID" value="Phyra86605"/>
</dbReference>
<dbReference type="HOGENOM" id="CLU_127365_0_0_1"/>